<organism evidence="1 2">
    <name type="scientific">Ophiobolus disseminans</name>
    <dbReference type="NCBI Taxonomy" id="1469910"/>
    <lineage>
        <taxon>Eukaryota</taxon>
        <taxon>Fungi</taxon>
        <taxon>Dikarya</taxon>
        <taxon>Ascomycota</taxon>
        <taxon>Pezizomycotina</taxon>
        <taxon>Dothideomycetes</taxon>
        <taxon>Pleosporomycetidae</taxon>
        <taxon>Pleosporales</taxon>
        <taxon>Pleosporineae</taxon>
        <taxon>Phaeosphaeriaceae</taxon>
        <taxon>Ophiobolus</taxon>
    </lineage>
</organism>
<proteinExistence type="predicted"/>
<dbReference type="PANTHER" id="PTHR35567:SF11">
    <property type="entry name" value="MALATE DEHYDROGENASE (AFU_ORTHOLOGUE AFUA_2G13800)"/>
    <property type="match status" value="1"/>
</dbReference>
<evidence type="ECO:0000313" key="1">
    <source>
        <dbReference type="EMBL" id="KAF2829812.1"/>
    </source>
</evidence>
<reference evidence="1" key="1">
    <citation type="journal article" date="2020" name="Stud. Mycol.">
        <title>101 Dothideomycetes genomes: a test case for predicting lifestyles and emergence of pathogens.</title>
        <authorList>
            <person name="Haridas S."/>
            <person name="Albert R."/>
            <person name="Binder M."/>
            <person name="Bloem J."/>
            <person name="Labutti K."/>
            <person name="Salamov A."/>
            <person name="Andreopoulos B."/>
            <person name="Baker S."/>
            <person name="Barry K."/>
            <person name="Bills G."/>
            <person name="Bluhm B."/>
            <person name="Cannon C."/>
            <person name="Castanera R."/>
            <person name="Culley D."/>
            <person name="Daum C."/>
            <person name="Ezra D."/>
            <person name="Gonzalez J."/>
            <person name="Henrissat B."/>
            <person name="Kuo A."/>
            <person name="Liang C."/>
            <person name="Lipzen A."/>
            <person name="Lutzoni F."/>
            <person name="Magnuson J."/>
            <person name="Mondo S."/>
            <person name="Nolan M."/>
            <person name="Ohm R."/>
            <person name="Pangilinan J."/>
            <person name="Park H.-J."/>
            <person name="Ramirez L."/>
            <person name="Alfaro M."/>
            <person name="Sun H."/>
            <person name="Tritt A."/>
            <person name="Yoshinaga Y."/>
            <person name="Zwiers L.-H."/>
            <person name="Turgeon B."/>
            <person name="Goodwin S."/>
            <person name="Spatafora J."/>
            <person name="Crous P."/>
            <person name="Grigoriev I."/>
        </authorList>
    </citation>
    <scope>NUCLEOTIDE SEQUENCE</scope>
    <source>
        <strain evidence="1">CBS 113818</strain>
    </source>
</reference>
<name>A0A6A7A956_9PLEO</name>
<dbReference type="OrthoDB" id="1859733at2759"/>
<dbReference type="Pfam" id="PF11937">
    <property type="entry name" value="DUF3455"/>
    <property type="match status" value="1"/>
</dbReference>
<sequence length="262" mass="27513">MVALLSTTYAAPPRLPTHYFKRCANETHNDTATDTAPIPSCDLSGLSQPAHTLTLPSADLQLVMVALGQGTQNYTCGANATAPPTAFGAVAQLYDASCSMSKDPSVGTKALGSIEESAKSIGAHFFVDNTTPDFDITGLGNTQAKKAEECLAPQPAADVKWLRLEAQVAGSTSKVKQIYRLNTVGGLAPGSCEGKQAGEIVAVEYQAQYWIYATPEANAQSKGSLPPAPQQQDLSNASPRLAPLGVFAWSAFLATLLYISSF</sequence>
<dbReference type="EMBL" id="MU006220">
    <property type="protein sequence ID" value="KAF2829812.1"/>
    <property type="molecule type" value="Genomic_DNA"/>
</dbReference>
<dbReference type="AlphaFoldDB" id="A0A6A7A956"/>
<dbReference type="PANTHER" id="PTHR35567">
    <property type="entry name" value="MALATE DEHYDROGENASE (AFU_ORTHOLOGUE AFUA_2G13800)"/>
    <property type="match status" value="1"/>
</dbReference>
<dbReference type="InterPro" id="IPR021851">
    <property type="entry name" value="DUF3455"/>
</dbReference>
<gene>
    <name evidence="1" type="ORF">CC86DRAFT_403153</name>
</gene>
<evidence type="ECO:0000313" key="2">
    <source>
        <dbReference type="Proteomes" id="UP000799424"/>
    </source>
</evidence>
<dbReference type="Proteomes" id="UP000799424">
    <property type="component" value="Unassembled WGS sequence"/>
</dbReference>
<protein>
    <recommendedName>
        <fullName evidence="3">Malate dehydrogenase</fullName>
    </recommendedName>
</protein>
<keyword evidence="2" id="KW-1185">Reference proteome</keyword>
<accession>A0A6A7A956</accession>
<evidence type="ECO:0008006" key="3">
    <source>
        <dbReference type="Google" id="ProtNLM"/>
    </source>
</evidence>